<accession>M7AV05</accession>
<dbReference type="GO" id="GO:0001227">
    <property type="term" value="F:DNA-binding transcription repressor activity, RNA polymerase II-specific"/>
    <property type="evidence" value="ECO:0007669"/>
    <property type="project" value="TreeGrafter"/>
</dbReference>
<gene>
    <name evidence="11" type="ORF">UY3_14351</name>
</gene>
<evidence type="ECO:0000256" key="3">
    <source>
        <dbReference type="ARBA" id="ARBA00022645"/>
    </source>
</evidence>
<keyword evidence="7" id="KW-0378">Hydrolase</keyword>
<feature type="compositionally biased region" description="Basic residues" evidence="9">
    <location>
        <begin position="162"/>
        <end position="230"/>
    </location>
</feature>
<dbReference type="PROSITE" id="PS52035">
    <property type="entry name" value="PEPTIDASE_M14"/>
    <property type="match status" value="1"/>
</dbReference>
<reference evidence="12" key="1">
    <citation type="journal article" date="2013" name="Nat. Genet.">
        <title>The draft genomes of soft-shell turtle and green sea turtle yield insights into the development and evolution of the turtle-specific body plan.</title>
        <authorList>
            <person name="Wang Z."/>
            <person name="Pascual-Anaya J."/>
            <person name="Zadissa A."/>
            <person name="Li W."/>
            <person name="Niimura Y."/>
            <person name="Huang Z."/>
            <person name="Li C."/>
            <person name="White S."/>
            <person name="Xiong Z."/>
            <person name="Fang D."/>
            <person name="Wang B."/>
            <person name="Ming Y."/>
            <person name="Chen Y."/>
            <person name="Zheng Y."/>
            <person name="Kuraku S."/>
            <person name="Pignatelli M."/>
            <person name="Herrero J."/>
            <person name="Beal K."/>
            <person name="Nozawa M."/>
            <person name="Li Q."/>
            <person name="Wang J."/>
            <person name="Zhang H."/>
            <person name="Yu L."/>
            <person name="Shigenobu S."/>
            <person name="Wang J."/>
            <person name="Liu J."/>
            <person name="Flicek P."/>
            <person name="Searle S."/>
            <person name="Wang J."/>
            <person name="Kuratani S."/>
            <person name="Yin Y."/>
            <person name="Aken B."/>
            <person name="Zhang G."/>
            <person name="Irie N."/>
        </authorList>
    </citation>
    <scope>NUCLEOTIDE SEQUENCE [LARGE SCALE GENOMIC DNA]</scope>
</reference>
<dbReference type="GO" id="GO:0000977">
    <property type="term" value="F:RNA polymerase II transcription regulatory region sequence-specific DNA binding"/>
    <property type="evidence" value="ECO:0007669"/>
    <property type="project" value="TreeGrafter"/>
</dbReference>
<keyword evidence="12" id="KW-1185">Reference proteome</keyword>
<evidence type="ECO:0000256" key="1">
    <source>
        <dbReference type="ARBA" id="ARBA00001947"/>
    </source>
</evidence>
<evidence type="ECO:0000256" key="8">
    <source>
        <dbReference type="PROSITE-ProRule" id="PRU01379"/>
    </source>
</evidence>
<dbReference type="Gene3D" id="3.40.630.10">
    <property type="entry name" value="Zn peptidases"/>
    <property type="match status" value="2"/>
</dbReference>
<organism evidence="11 12">
    <name type="scientific">Chelonia mydas</name>
    <name type="common">Green sea-turtle</name>
    <name type="synonym">Chelonia agassizi</name>
    <dbReference type="NCBI Taxonomy" id="8469"/>
    <lineage>
        <taxon>Eukaryota</taxon>
        <taxon>Metazoa</taxon>
        <taxon>Chordata</taxon>
        <taxon>Craniata</taxon>
        <taxon>Vertebrata</taxon>
        <taxon>Euteleostomi</taxon>
        <taxon>Archelosauria</taxon>
        <taxon>Testudinata</taxon>
        <taxon>Testudines</taxon>
        <taxon>Cryptodira</taxon>
        <taxon>Durocryptodira</taxon>
        <taxon>Americhelydia</taxon>
        <taxon>Chelonioidea</taxon>
        <taxon>Cheloniidae</taxon>
        <taxon>Chelonia</taxon>
    </lineage>
</organism>
<evidence type="ECO:0000256" key="2">
    <source>
        <dbReference type="ARBA" id="ARBA00005988"/>
    </source>
</evidence>
<dbReference type="PRINTS" id="PR00765">
    <property type="entry name" value="CRBOXYPTASEA"/>
</dbReference>
<evidence type="ECO:0000256" key="5">
    <source>
        <dbReference type="ARBA" id="ARBA00022723"/>
    </source>
</evidence>
<keyword evidence="3" id="KW-0121">Carboxypeptidase</keyword>
<dbReference type="PROSITE" id="PS00132">
    <property type="entry name" value="CARBOXYPEPT_ZN_1"/>
    <property type="match status" value="1"/>
</dbReference>
<dbReference type="InterPro" id="IPR050753">
    <property type="entry name" value="Peptidase_M14_domain"/>
</dbReference>
<comment type="caution">
    <text evidence="8">Lacks conserved residue(s) required for the propagation of feature annotation.</text>
</comment>
<feature type="region of interest" description="Disordered" evidence="9">
    <location>
        <begin position="113"/>
        <end position="440"/>
    </location>
</feature>
<evidence type="ECO:0000256" key="4">
    <source>
        <dbReference type="ARBA" id="ARBA00022670"/>
    </source>
</evidence>
<dbReference type="PROSITE" id="PS00133">
    <property type="entry name" value="CARBOXYPEPT_ZN_2"/>
    <property type="match status" value="1"/>
</dbReference>
<dbReference type="EMBL" id="KB562788">
    <property type="protein sequence ID" value="EMP28569.1"/>
    <property type="molecule type" value="Genomic_DNA"/>
</dbReference>
<evidence type="ECO:0000256" key="7">
    <source>
        <dbReference type="ARBA" id="ARBA00023049"/>
    </source>
</evidence>
<dbReference type="MEROPS" id="M14.951"/>
<dbReference type="PANTHER" id="PTHR11532:SF48">
    <property type="entry name" value="ADIPOCYTE ENHANCER-BINDING PROTEIN 1"/>
    <property type="match status" value="1"/>
</dbReference>
<feature type="region of interest" description="Disordered" evidence="9">
    <location>
        <begin position="1"/>
        <end position="65"/>
    </location>
</feature>
<dbReference type="GO" id="GO:0005615">
    <property type="term" value="C:extracellular space"/>
    <property type="evidence" value="ECO:0007669"/>
    <property type="project" value="TreeGrafter"/>
</dbReference>
<dbReference type="SMART" id="SM00631">
    <property type="entry name" value="Zn_pept"/>
    <property type="match status" value="1"/>
</dbReference>
<evidence type="ECO:0000313" key="12">
    <source>
        <dbReference type="Proteomes" id="UP000031443"/>
    </source>
</evidence>
<protein>
    <submittedName>
        <fullName evidence="11">Adipocyte enhancer-binding protein 1</fullName>
    </submittedName>
</protein>
<keyword evidence="5" id="KW-0479">Metal-binding</keyword>
<dbReference type="InterPro" id="IPR057247">
    <property type="entry name" value="CARBOXYPEPT_ZN_2"/>
</dbReference>
<keyword evidence="4" id="KW-0645">Protease</keyword>
<keyword evidence="7" id="KW-0482">Metalloprotease</keyword>
<feature type="compositionally biased region" description="Basic residues" evidence="9">
    <location>
        <begin position="317"/>
        <end position="326"/>
    </location>
</feature>
<dbReference type="GO" id="GO:0006518">
    <property type="term" value="P:peptide metabolic process"/>
    <property type="evidence" value="ECO:0007669"/>
    <property type="project" value="TreeGrafter"/>
</dbReference>
<comment type="cofactor">
    <cofactor evidence="1">
        <name>Zn(2+)</name>
        <dbReference type="ChEBI" id="CHEBI:29105"/>
    </cofactor>
</comment>
<keyword evidence="6" id="KW-0862">Zinc</keyword>
<feature type="compositionally biased region" description="Acidic residues" evidence="9">
    <location>
        <begin position="393"/>
        <end position="404"/>
    </location>
</feature>
<feature type="domain" description="Peptidase M14" evidence="10">
    <location>
        <begin position="423"/>
        <end position="686"/>
    </location>
</feature>
<dbReference type="GO" id="GO:0016485">
    <property type="term" value="P:protein processing"/>
    <property type="evidence" value="ECO:0007669"/>
    <property type="project" value="TreeGrafter"/>
</dbReference>
<dbReference type="AlphaFoldDB" id="M7AV05"/>
<feature type="compositionally biased region" description="Basic residues" evidence="9">
    <location>
        <begin position="411"/>
        <end position="421"/>
    </location>
</feature>
<dbReference type="STRING" id="8469.M7AV05"/>
<comment type="similarity">
    <text evidence="2 8">Belongs to the peptidase M14 family.</text>
</comment>
<sequence>MLDQASTPCRQIPIRLSRGDTLIQNQHKQRPRPRTESDLSPSRFTPWQLFPPREVTPDLHRGVSKPLSTCEASTQIKDKGVGCIMGRNECPGQLPTELTDDEIEEFLQGFLREVSPEGEEEAGGRGLEEPPEPQGRLKPAGKGKAAKAPTDVEEGTTVKVKEKPKKGKKERPPKPTKKPKEKHPKATKKPKEKNPKATKKPKEKRPKATKKPKEKPPKATKKPSGGRRPKIPPPTQPYEEEERYRQPERPLIPPPAEKDYSLPETPRIASPYDEEEERSRTYGERDKDEFHEPPTEPWEPGREDRRPAPDSVEYVRRQKKPKKPLSRKTPERPPLEGAVTRPAPQCAPLSPTVEYGLPQPKKFPSKKEGEGEMETDEERLKPGKPKKGGSSKEEEEVDTEDDKWAEEKTKERKGKPKKPGGKKWETDEDEWTPPEEKTREPEFRYTAGLHGNEVLGRELLLLAGIALTPRPLPAGEPEFRYTAGLHGNEVLGRELLLLLMQFLCKEYQDGNPRVRSLVTETRIHLVPSLNPDGYEIASQAVAVEVRAILAWMEKTPFVLGANFHGGEKLVSYPYDMARPPPEGEGAAARTLDDYEDENLEAQETPDHAIFRWLAISYASAHLSMTETFRGGCHTQDMPSLNDFSYLHTNCLELSVYLGCDKFPHAGELQQEWENNKESLLTFMEQGEAWGQGDALHQGRRRMAWLSHGERAECAHSKSPSGEAADTSPAPGLLVVGRSRPTLPGTWTRACVPWW</sequence>
<dbReference type="GO" id="GO:0008270">
    <property type="term" value="F:zinc ion binding"/>
    <property type="evidence" value="ECO:0007669"/>
    <property type="project" value="InterPro"/>
</dbReference>
<dbReference type="InterPro" id="IPR000834">
    <property type="entry name" value="Peptidase_M14"/>
</dbReference>
<dbReference type="PANTHER" id="PTHR11532">
    <property type="entry name" value="PROTEASE M14 CARBOXYPEPTIDASE"/>
    <property type="match status" value="1"/>
</dbReference>
<dbReference type="GO" id="GO:0004181">
    <property type="term" value="F:metallocarboxypeptidase activity"/>
    <property type="evidence" value="ECO:0007669"/>
    <property type="project" value="InterPro"/>
</dbReference>
<dbReference type="Pfam" id="PF00246">
    <property type="entry name" value="Peptidase_M14"/>
    <property type="match status" value="2"/>
</dbReference>
<evidence type="ECO:0000256" key="9">
    <source>
        <dbReference type="SAM" id="MobiDB-lite"/>
    </source>
</evidence>
<dbReference type="InterPro" id="IPR057246">
    <property type="entry name" value="CARBOXYPEPT_ZN_1"/>
</dbReference>
<evidence type="ECO:0000259" key="10">
    <source>
        <dbReference type="PROSITE" id="PS52035"/>
    </source>
</evidence>
<name>M7AV05_CHEMY</name>
<dbReference type="SUPFAM" id="SSF53187">
    <property type="entry name" value="Zn-dependent exopeptidases"/>
    <property type="match status" value="1"/>
</dbReference>
<feature type="compositionally biased region" description="Basic and acidic residues" evidence="9">
    <location>
        <begin position="277"/>
        <end position="316"/>
    </location>
</feature>
<dbReference type="Proteomes" id="UP000031443">
    <property type="component" value="Unassembled WGS sequence"/>
</dbReference>
<proteinExistence type="inferred from homology"/>
<evidence type="ECO:0000313" key="11">
    <source>
        <dbReference type="EMBL" id="EMP28569.1"/>
    </source>
</evidence>
<evidence type="ECO:0000256" key="6">
    <source>
        <dbReference type="ARBA" id="ARBA00022833"/>
    </source>
</evidence>